<evidence type="ECO:0000256" key="3">
    <source>
        <dbReference type="ARBA" id="ARBA00022821"/>
    </source>
</evidence>
<reference evidence="7" key="2">
    <citation type="submission" date="2023-05" db="EMBL/GenBank/DDBJ databases">
        <authorList>
            <person name="Schelkunov M.I."/>
        </authorList>
    </citation>
    <scope>NUCLEOTIDE SEQUENCE</scope>
    <source>
        <strain evidence="7">Hsosn_3</strain>
        <tissue evidence="7">Leaf</tissue>
    </source>
</reference>
<protein>
    <recommendedName>
        <fullName evidence="9">Rx N-terminal domain-containing protein</fullName>
    </recommendedName>
</protein>
<dbReference type="PANTHER" id="PTHR19338:SF66">
    <property type="entry name" value="NB-ARC DOMAIN-CONTAINING PROTEIN"/>
    <property type="match status" value="1"/>
</dbReference>
<dbReference type="Pfam" id="PF23598">
    <property type="entry name" value="LRR_14"/>
    <property type="match status" value="1"/>
</dbReference>
<feature type="domain" description="Disease resistance R13L4/SHOC-2-like LRR" evidence="6">
    <location>
        <begin position="193"/>
        <end position="328"/>
    </location>
</feature>
<evidence type="ECO:0008006" key="9">
    <source>
        <dbReference type="Google" id="ProtNLM"/>
    </source>
</evidence>
<dbReference type="InterPro" id="IPR055414">
    <property type="entry name" value="LRR_R13L4/SHOC2-like"/>
</dbReference>
<dbReference type="PANTHER" id="PTHR19338">
    <property type="entry name" value="TRANSLOCASE OF INNER MITOCHONDRIAL MEMBRANE 13 HOMOLOG"/>
    <property type="match status" value="1"/>
</dbReference>
<dbReference type="GO" id="GO:0006952">
    <property type="term" value="P:defense response"/>
    <property type="evidence" value="ECO:0007669"/>
    <property type="project" value="UniProtKB-KW"/>
</dbReference>
<evidence type="ECO:0000313" key="7">
    <source>
        <dbReference type="EMBL" id="KAK1376992.1"/>
    </source>
</evidence>
<gene>
    <name evidence="7" type="ORF">POM88_033185</name>
</gene>
<reference evidence="7" key="1">
    <citation type="submission" date="2023-02" db="EMBL/GenBank/DDBJ databases">
        <title>Genome of toxic invasive species Heracleum sosnowskyi carries increased number of genes despite the absence of recent whole-genome duplications.</title>
        <authorList>
            <person name="Schelkunov M."/>
            <person name="Shtratnikova V."/>
            <person name="Makarenko M."/>
            <person name="Klepikova A."/>
            <person name="Omelchenko D."/>
            <person name="Novikova G."/>
            <person name="Obukhova E."/>
            <person name="Bogdanov V."/>
            <person name="Penin A."/>
            <person name="Logacheva M."/>
        </authorList>
    </citation>
    <scope>NUCLEOTIDE SEQUENCE</scope>
    <source>
        <strain evidence="7">Hsosn_3</strain>
        <tissue evidence="7">Leaf</tissue>
    </source>
</reference>
<dbReference type="Gene3D" id="1.20.5.4130">
    <property type="match status" value="1"/>
</dbReference>
<dbReference type="InterPro" id="IPR038005">
    <property type="entry name" value="RX-like_CC"/>
</dbReference>
<dbReference type="Gene3D" id="3.80.10.10">
    <property type="entry name" value="Ribonuclease Inhibitor"/>
    <property type="match status" value="1"/>
</dbReference>
<keyword evidence="1" id="KW-0677">Repeat</keyword>
<dbReference type="EMBL" id="JAUIZM010000007">
    <property type="protein sequence ID" value="KAK1376992.1"/>
    <property type="molecule type" value="Genomic_DNA"/>
</dbReference>
<dbReference type="InterPro" id="IPR041118">
    <property type="entry name" value="Rx_N"/>
</dbReference>
<accession>A0AAD8I2U4</accession>
<proteinExistence type="predicted"/>
<name>A0AAD8I2U4_9APIA</name>
<comment type="caution">
    <text evidence="7">The sequence shown here is derived from an EMBL/GenBank/DDBJ whole genome shotgun (WGS) entry which is preliminary data.</text>
</comment>
<organism evidence="7 8">
    <name type="scientific">Heracleum sosnowskyi</name>
    <dbReference type="NCBI Taxonomy" id="360622"/>
    <lineage>
        <taxon>Eukaryota</taxon>
        <taxon>Viridiplantae</taxon>
        <taxon>Streptophyta</taxon>
        <taxon>Embryophyta</taxon>
        <taxon>Tracheophyta</taxon>
        <taxon>Spermatophyta</taxon>
        <taxon>Magnoliopsida</taxon>
        <taxon>eudicotyledons</taxon>
        <taxon>Gunneridae</taxon>
        <taxon>Pentapetalae</taxon>
        <taxon>asterids</taxon>
        <taxon>campanulids</taxon>
        <taxon>Apiales</taxon>
        <taxon>Apiaceae</taxon>
        <taxon>Apioideae</taxon>
        <taxon>apioid superclade</taxon>
        <taxon>Tordylieae</taxon>
        <taxon>Tordyliinae</taxon>
        <taxon>Heracleum</taxon>
    </lineage>
</organism>
<evidence type="ECO:0000256" key="4">
    <source>
        <dbReference type="ARBA" id="ARBA00022840"/>
    </source>
</evidence>
<dbReference type="GO" id="GO:0005524">
    <property type="term" value="F:ATP binding"/>
    <property type="evidence" value="ECO:0007669"/>
    <property type="project" value="UniProtKB-KW"/>
</dbReference>
<evidence type="ECO:0000256" key="2">
    <source>
        <dbReference type="ARBA" id="ARBA00022741"/>
    </source>
</evidence>
<evidence type="ECO:0000256" key="1">
    <source>
        <dbReference type="ARBA" id="ARBA00022737"/>
    </source>
</evidence>
<keyword evidence="2" id="KW-0547">Nucleotide-binding</keyword>
<dbReference type="Proteomes" id="UP001237642">
    <property type="component" value="Unassembled WGS sequence"/>
</dbReference>
<dbReference type="AlphaFoldDB" id="A0AAD8I2U4"/>
<dbReference type="InterPro" id="IPR032675">
    <property type="entry name" value="LRR_dom_sf"/>
</dbReference>
<keyword evidence="8" id="KW-1185">Reference proteome</keyword>
<evidence type="ECO:0000259" key="5">
    <source>
        <dbReference type="Pfam" id="PF18052"/>
    </source>
</evidence>
<sequence>MAETVVSFAVKRLGELLISEIKHLHGVSHKVKQIQRELERMQCFLEEADKKQNHDKRVQKWVAEIRELAFKIEDVIEIFAMEVATKNQKSGFKKMLRRFACMLSQGVSRHNISTEIDAIKDDITGLTASLQTYGITQGLQQGQTSNSAINLKSHVHKIEGLTTEEGWQLLSKKAGISDILSDEILASQMERIGKNMDMEIISELVYLKCLRLENCSVEELPSSISNLRNLEILDIWRSKVGMFANVLWKLKHLKYLSLPVNLEVVEKLRFKGLDELEVIYHYHSDYCDTYEFIGLRKLKVLSGAFYMKRDVDLCKSVLNFTKSRELRFSNLSIHCEELCLVSLLECCFTNAFYINGPICKFPEVRGVDQYKISHVPKVVHIPHWEMGDDCPF</sequence>
<dbReference type="CDD" id="cd14798">
    <property type="entry name" value="RX-CC_like"/>
    <property type="match status" value="1"/>
</dbReference>
<dbReference type="SUPFAM" id="SSF52058">
    <property type="entry name" value="L domain-like"/>
    <property type="match status" value="1"/>
</dbReference>
<feature type="domain" description="Disease resistance N-terminal" evidence="5">
    <location>
        <begin position="5"/>
        <end position="94"/>
    </location>
</feature>
<keyword evidence="4" id="KW-0067">ATP-binding</keyword>
<evidence type="ECO:0000259" key="6">
    <source>
        <dbReference type="Pfam" id="PF23598"/>
    </source>
</evidence>
<keyword evidence="3" id="KW-0611">Plant defense</keyword>
<evidence type="ECO:0000313" key="8">
    <source>
        <dbReference type="Proteomes" id="UP001237642"/>
    </source>
</evidence>
<dbReference type="Pfam" id="PF18052">
    <property type="entry name" value="Rx_N"/>
    <property type="match status" value="1"/>
</dbReference>